<sequence length="88" mass="10123">MSGLFSTQTRYRFSFDNRLKAPDLTSKTNLFFAGRFTYDLQKTIPITTAKCSRLNKKATSQLRTVFPLFFGQFSTERAKGGPALIYYF</sequence>
<dbReference type="InParanoid" id="A0A0D2HUA8"/>
<dbReference type="EMBL" id="AZAC01000014">
    <property type="protein sequence ID" value="KIX14013.1"/>
    <property type="molecule type" value="Genomic_DNA"/>
</dbReference>
<reference evidence="1 2" key="1">
    <citation type="submission" date="2013-11" db="EMBL/GenBank/DDBJ databases">
        <title>Metagenomic analysis of a methanogenic consortium involved in long chain n-alkane degradation.</title>
        <authorList>
            <person name="Davidova I.A."/>
            <person name="Callaghan A.V."/>
            <person name="Wawrik B."/>
            <person name="Pruitt S."/>
            <person name="Marks C."/>
            <person name="Duncan K.E."/>
            <person name="Suflita J.M."/>
        </authorList>
    </citation>
    <scope>NUCLEOTIDE SEQUENCE [LARGE SCALE GENOMIC DNA]</scope>
    <source>
        <strain evidence="1 2">SPR</strain>
    </source>
</reference>
<accession>A0A0D2HUA8</accession>
<protein>
    <submittedName>
        <fullName evidence="1">Uncharacterized protein</fullName>
    </submittedName>
</protein>
<evidence type="ECO:0000313" key="2">
    <source>
        <dbReference type="Proteomes" id="UP000032233"/>
    </source>
</evidence>
<proteinExistence type="predicted"/>
<dbReference type="Proteomes" id="UP000032233">
    <property type="component" value="Unassembled WGS sequence"/>
</dbReference>
<evidence type="ECO:0000313" key="1">
    <source>
        <dbReference type="EMBL" id="KIX14013.1"/>
    </source>
</evidence>
<dbReference type="STRING" id="1429043.X474_13165"/>
<keyword evidence="2" id="KW-1185">Reference proteome</keyword>
<comment type="caution">
    <text evidence="1">The sequence shown here is derived from an EMBL/GenBank/DDBJ whole genome shotgun (WGS) entry which is preliminary data.</text>
</comment>
<name>A0A0D2HUA8_9BACT</name>
<organism evidence="1 2">
    <name type="scientific">Dethiosulfatarculus sandiegensis</name>
    <dbReference type="NCBI Taxonomy" id="1429043"/>
    <lineage>
        <taxon>Bacteria</taxon>
        <taxon>Pseudomonadati</taxon>
        <taxon>Thermodesulfobacteriota</taxon>
        <taxon>Desulfarculia</taxon>
        <taxon>Desulfarculales</taxon>
        <taxon>Desulfarculaceae</taxon>
        <taxon>Dethiosulfatarculus</taxon>
    </lineage>
</organism>
<dbReference type="AlphaFoldDB" id="A0A0D2HUA8"/>
<gene>
    <name evidence="1" type="ORF">X474_13165</name>
</gene>